<dbReference type="AlphaFoldDB" id="A0A2G0QFH2"/>
<feature type="transmembrane region" description="Helical" evidence="1">
    <location>
        <begin position="12"/>
        <end position="33"/>
    </location>
</feature>
<keyword evidence="1" id="KW-1133">Transmembrane helix</keyword>
<gene>
    <name evidence="2" type="ORF">Xhom_00974</name>
</gene>
<reference evidence="2 3" key="1">
    <citation type="journal article" date="2017" name="Nat. Microbiol.">
        <title>Natural product diversity associated with the nematode symbionts Photorhabdus and Xenorhabdus.</title>
        <authorList>
            <person name="Tobias N.J."/>
            <person name="Wolff H."/>
            <person name="Djahanschiri B."/>
            <person name="Grundmann F."/>
            <person name="Kronenwerth M."/>
            <person name="Shi Y.M."/>
            <person name="Simonyi S."/>
            <person name="Grun P."/>
            <person name="Shapiro-Ilan D."/>
            <person name="Pidot S.J."/>
            <person name="Stinear T.P."/>
            <person name="Ebersberger I."/>
            <person name="Bode H.B."/>
        </authorList>
    </citation>
    <scope>NUCLEOTIDE SEQUENCE [LARGE SCALE GENOMIC DNA]</scope>
    <source>
        <strain evidence="2 3">DSM 17903</strain>
    </source>
</reference>
<evidence type="ECO:0000313" key="2">
    <source>
        <dbReference type="EMBL" id="PHM57970.1"/>
    </source>
</evidence>
<proteinExistence type="predicted"/>
<keyword evidence="1" id="KW-0472">Membrane</keyword>
<keyword evidence="1" id="KW-0812">Transmembrane</keyword>
<comment type="caution">
    <text evidence="2">The sequence shown here is derived from an EMBL/GenBank/DDBJ whole genome shotgun (WGS) entry which is preliminary data.</text>
</comment>
<dbReference type="Proteomes" id="UP000225433">
    <property type="component" value="Unassembled WGS sequence"/>
</dbReference>
<evidence type="ECO:0000313" key="3">
    <source>
        <dbReference type="Proteomes" id="UP000225433"/>
    </source>
</evidence>
<protein>
    <submittedName>
        <fullName evidence="2">Uncharacterized protein</fullName>
    </submittedName>
</protein>
<dbReference type="EMBL" id="NJAI01000001">
    <property type="protein sequence ID" value="PHM57970.1"/>
    <property type="molecule type" value="Genomic_DNA"/>
</dbReference>
<sequence>MLGAVGVRQPAVVVVAIAGHHVILFVITTAYCFQLTVFTVQQRQCRAVTVIDAGQTMFITVVELDLITVHILQSPQLPLQPVLFGRYRHGEMLADRIVTLLQTKTRPVPAQREGRMLRVLAALFMRHQHKVKAGAFGGTDSYLVTIDYCTARKSVSPVFTQQPPFAR</sequence>
<evidence type="ECO:0000256" key="1">
    <source>
        <dbReference type="SAM" id="Phobius"/>
    </source>
</evidence>
<accession>A0A2G0QFH2</accession>
<organism evidence="2 3">
    <name type="scientific">Xenorhabdus hominickii</name>
    <dbReference type="NCBI Taxonomy" id="351679"/>
    <lineage>
        <taxon>Bacteria</taxon>
        <taxon>Pseudomonadati</taxon>
        <taxon>Pseudomonadota</taxon>
        <taxon>Gammaproteobacteria</taxon>
        <taxon>Enterobacterales</taxon>
        <taxon>Morganellaceae</taxon>
        <taxon>Xenorhabdus</taxon>
    </lineage>
</organism>
<name>A0A2G0QFH2_XENHO</name>